<proteinExistence type="predicted"/>
<dbReference type="CDD" id="cd06225">
    <property type="entry name" value="HAMP"/>
    <property type="match status" value="1"/>
</dbReference>
<dbReference type="Gene3D" id="3.30.450.20">
    <property type="entry name" value="PAS domain"/>
    <property type="match status" value="2"/>
</dbReference>
<dbReference type="STRING" id="1126833.VN24_18400"/>
<keyword evidence="5 12" id="KW-0812">Transmembrane</keyword>
<dbReference type="AlphaFoldDB" id="A0A0D5NM10"/>
<dbReference type="Pfam" id="PF06580">
    <property type="entry name" value="His_kinase"/>
    <property type="match status" value="1"/>
</dbReference>
<dbReference type="InterPro" id="IPR010559">
    <property type="entry name" value="Sig_transdc_His_kin_internal"/>
</dbReference>
<evidence type="ECO:0000256" key="4">
    <source>
        <dbReference type="ARBA" id="ARBA00022679"/>
    </source>
</evidence>
<keyword evidence="6" id="KW-0547">Nucleotide-binding</keyword>
<keyword evidence="2" id="KW-1003">Cell membrane</keyword>
<dbReference type="InterPro" id="IPR036890">
    <property type="entry name" value="HATPase_C_sf"/>
</dbReference>
<evidence type="ECO:0000256" key="5">
    <source>
        <dbReference type="ARBA" id="ARBA00022692"/>
    </source>
</evidence>
<keyword evidence="9 12" id="KW-1133">Transmembrane helix</keyword>
<dbReference type="Proteomes" id="UP000032633">
    <property type="component" value="Chromosome"/>
</dbReference>
<dbReference type="SUPFAM" id="SSF55874">
    <property type="entry name" value="ATPase domain of HSP90 chaperone/DNA topoisomerase II/histidine kinase"/>
    <property type="match status" value="1"/>
</dbReference>
<dbReference type="PANTHER" id="PTHR34220">
    <property type="entry name" value="SENSOR HISTIDINE KINASE YPDA"/>
    <property type="match status" value="1"/>
</dbReference>
<reference evidence="15" key="2">
    <citation type="submission" date="2015-03" db="EMBL/GenBank/DDBJ databases">
        <title>Genome sequence of Paenibacillus beijingensis strain DSM 24997T.</title>
        <authorList>
            <person name="Kwak Y."/>
            <person name="Shin J.-H."/>
        </authorList>
    </citation>
    <scope>NUCLEOTIDE SEQUENCE [LARGE SCALE GENOMIC DNA]</scope>
    <source>
        <strain evidence="15">DSM 24997</strain>
    </source>
</reference>
<name>A0A0D5NM10_9BACL</name>
<dbReference type="InterPro" id="IPR050640">
    <property type="entry name" value="Bact_2-comp_sensor_kinase"/>
</dbReference>
<dbReference type="InterPro" id="IPR003660">
    <property type="entry name" value="HAMP_dom"/>
</dbReference>
<evidence type="ECO:0000256" key="9">
    <source>
        <dbReference type="ARBA" id="ARBA00022989"/>
    </source>
</evidence>
<gene>
    <name evidence="14" type="ORF">VN24_18400</name>
</gene>
<accession>A0A0D5NM10</accession>
<dbReference type="GO" id="GO:0005524">
    <property type="term" value="F:ATP binding"/>
    <property type="evidence" value="ECO:0007669"/>
    <property type="project" value="UniProtKB-KW"/>
</dbReference>
<dbReference type="GO" id="GO:0005886">
    <property type="term" value="C:plasma membrane"/>
    <property type="evidence" value="ECO:0007669"/>
    <property type="project" value="UniProtKB-SubCell"/>
</dbReference>
<dbReference type="Gene3D" id="3.30.565.10">
    <property type="entry name" value="Histidine kinase-like ATPase, C-terminal domain"/>
    <property type="match status" value="1"/>
</dbReference>
<sequence length="589" mass="66555">MSLRKKINVIHFIAISTCVLFLTVCLHHMILSQAEERAIESSEQEVELIINTVGTLVNSMENFSKLAIVNQTSQYVLSRSSANQSTTLDHLENLNLMYASLNSLVNSSPLIDSVIVQSVNGNIYYSSNLSSITAQEMAVYPNERLLQAKGSAVWVETFQSPFLSDGRQKMMLAVGRKITNMNDGTTMGYVYLNIEEQKMAGLYGSKRESNDSQIRVLNDNGDILSSTDSSLLGRSIEHSEYWDMVKSGNKGYQIFREAGRNELVTFKKMEPIGWNIVYIEPTDRLMKDQWKITSFNIGFGIAALLLALFLSTFLSNRITKPLIRLSQAMTAVGDGNLDIRTQVAANDEIGRLAFKFNEMVGRIQELVQKVNDEEKHKRVLELRLLYSQIKPHFLYNTLEMIRSMTLMIAARDISNTVKALGDFYRTSLNNGGELTTAAVEKKHLESYLFIQTKRYSHIQYRIEFDQSIESCWIPKLLLQPLVENAIYHGLREKAEGAMCEVAGFIEPHDDGDIICFVVKDNGKGMDAEQISRIWSQGPDRRDLSHFGIRNVQERILLRYGGKYGITILPEAGGGVQVQVRLPIQSERNE</sequence>
<dbReference type="InterPro" id="IPR003594">
    <property type="entry name" value="HATPase_dom"/>
</dbReference>
<evidence type="ECO:0000313" key="14">
    <source>
        <dbReference type="EMBL" id="AJY76170.1"/>
    </source>
</evidence>
<evidence type="ECO:0000256" key="12">
    <source>
        <dbReference type="SAM" id="Phobius"/>
    </source>
</evidence>
<dbReference type="Pfam" id="PF02518">
    <property type="entry name" value="HATPase_c"/>
    <property type="match status" value="1"/>
</dbReference>
<dbReference type="KEGG" id="pbj:VN24_18400"/>
<evidence type="ECO:0000256" key="2">
    <source>
        <dbReference type="ARBA" id="ARBA00022475"/>
    </source>
</evidence>
<dbReference type="SUPFAM" id="SSF158472">
    <property type="entry name" value="HAMP domain-like"/>
    <property type="match status" value="1"/>
</dbReference>
<feature type="domain" description="HAMP" evidence="13">
    <location>
        <begin position="316"/>
        <end position="368"/>
    </location>
</feature>
<dbReference type="GO" id="GO:0000155">
    <property type="term" value="F:phosphorelay sensor kinase activity"/>
    <property type="evidence" value="ECO:0007669"/>
    <property type="project" value="InterPro"/>
</dbReference>
<evidence type="ECO:0000256" key="7">
    <source>
        <dbReference type="ARBA" id="ARBA00022777"/>
    </source>
</evidence>
<dbReference type="EMBL" id="CP011058">
    <property type="protein sequence ID" value="AJY76170.1"/>
    <property type="molecule type" value="Genomic_DNA"/>
</dbReference>
<keyword evidence="3" id="KW-0597">Phosphoprotein</keyword>
<dbReference type="SMART" id="SM00304">
    <property type="entry name" value="HAMP"/>
    <property type="match status" value="1"/>
</dbReference>
<feature type="transmembrane region" description="Helical" evidence="12">
    <location>
        <begin position="12"/>
        <end position="31"/>
    </location>
</feature>
<dbReference type="PATRIC" id="fig|1126833.4.peg.4050"/>
<feature type="transmembrane region" description="Helical" evidence="12">
    <location>
        <begin position="295"/>
        <end position="314"/>
    </location>
</feature>
<keyword evidence="7" id="KW-0418">Kinase</keyword>
<reference evidence="14 15" key="1">
    <citation type="journal article" date="2015" name="J. Biotechnol.">
        <title>Complete genome sequence of Paenibacillus beijingensis 7188(T) (=DSM 24997(T)), a novel rhizobacterium from jujube garden soil.</title>
        <authorList>
            <person name="Kwak Y."/>
            <person name="Shin J.H."/>
        </authorList>
    </citation>
    <scope>NUCLEOTIDE SEQUENCE [LARGE SCALE GENOMIC DNA]</scope>
    <source>
        <strain evidence="14 15">DSM 24997</strain>
    </source>
</reference>
<evidence type="ECO:0000313" key="15">
    <source>
        <dbReference type="Proteomes" id="UP000032633"/>
    </source>
</evidence>
<organism evidence="14 15">
    <name type="scientific">Paenibacillus beijingensis</name>
    <dbReference type="NCBI Taxonomy" id="1126833"/>
    <lineage>
        <taxon>Bacteria</taxon>
        <taxon>Bacillati</taxon>
        <taxon>Bacillota</taxon>
        <taxon>Bacilli</taxon>
        <taxon>Bacillales</taxon>
        <taxon>Paenibacillaceae</taxon>
        <taxon>Paenibacillus</taxon>
    </lineage>
</organism>
<evidence type="ECO:0000259" key="13">
    <source>
        <dbReference type="PROSITE" id="PS50885"/>
    </source>
</evidence>
<dbReference type="PROSITE" id="PS50885">
    <property type="entry name" value="HAMP"/>
    <property type="match status" value="1"/>
</dbReference>
<dbReference type="PANTHER" id="PTHR34220:SF11">
    <property type="entry name" value="SENSOR PROTEIN KINASE HPTS"/>
    <property type="match status" value="1"/>
</dbReference>
<evidence type="ECO:0000256" key="1">
    <source>
        <dbReference type="ARBA" id="ARBA00004651"/>
    </source>
</evidence>
<keyword evidence="11 12" id="KW-0472">Membrane</keyword>
<keyword evidence="15" id="KW-1185">Reference proteome</keyword>
<evidence type="ECO:0000256" key="6">
    <source>
        <dbReference type="ARBA" id="ARBA00022741"/>
    </source>
</evidence>
<comment type="subcellular location">
    <subcellularLocation>
        <location evidence="1">Cell membrane</location>
        <topology evidence="1">Multi-pass membrane protein</topology>
    </subcellularLocation>
</comment>
<evidence type="ECO:0000256" key="3">
    <source>
        <dbReference type="ARBA" id="ARBA00022553"/>
    </source>
</evidence>
<keyword evidence="10" id="KW-0902">Two-component regulatory system</keyword>
<dbReference type="Pfam" id="PF00672">
    <property type="entry name" value="HAMP"/>
    <property type="match status" value="1"/>
</dbReference>
<protein>
    <recommendedName>
        <fullName evidence="13">HAMP domain-containing protein</fullName>
    </recommendedName>
</protein>
<dbReference type="HOGENOM" id="CLU_020473_6_0_9"/>
<evidence type="ECO:0000256" key="10">
    <source>
        <dbReference type="ARBA" id="ARBA00023012"/>
    </source>
</evidence>
<keyword evidence="4" id="KW-0808">Transferase</keyword>
<evidence type="ECO:0000256" key="11">
    <source>
        <dbReference type="ARBA" id="ARBA00023136"/>
    </source>
</evidence>
<keyword evidence="8" id="KW-0067">ATP-binding</keyword>
<evidence type="ECO:0000256" key="8">
    <source>
        <dbReference type="ARBA" id="ARBA00022840"/>
    </source>
</evidence>
<dbReference type="Gene3D" id="6.10.340.10">
    <property type="match status" value="1"/>
</dbReference>